<reference evidence="1" key="1">
    <citation type="journal article" date="2021" name="Proc. Natl. Acad. Sci. U.S.A.">
        <title>A Catalog of Tens of Thousands of Viruses from Human Metagenomes Reveals Hidden Associations with Chronic Diseases.</title>
        <authorList>
            <person name="Tisza M.J."/>
            <person name="Buck C.B."/>
        </authorList>
    </citation>
    <scope>NUCLEOTIDE SEQUENCE</scope>
    <source>
        <strain evidence="1">CtPJ52</strain>
    </source>
</reference>
<evidence type="ECO:0000313" key="1">
    <source>
        <dbReference type="EMBL" id="DAF97285.1"/>
    </source>
</evidence>
<sequence length="112" mass="12809">MMIEIVIRKYLASQLDVPVYLERPGNPPESFVLFEKTGSGKSNHILSATFAFQSYGKTMLETAQLNEHVKDAVEGLITLDDIHKVQLNSDYNYTDTTTKQYRYQAVFDIGHY</sequence>
<protein>
    <submittedName>
        <fullName evidence="1">Tail completion protein</fullName>
    </submittedName>
</protein>
<dbReference type="EMBL" id="BK016131">
    <property type="protein sequence ID" value="DAF97285.1"/>
    <property type="molecule type" value="Genomic_DNA"/>
</dbReference>
<proteinExistence type="predicted"/>
<organism evidence="1">
    <name type="scientific">Siphoviridae sp. ctPJ52</name>
    <dbReference type="NCBI Taxonomy" id="2825483"/>
    <lineage>
        <taxon>Viruses</taxon>
        <taxon>Duplodnaviria</taxon>
        <taxon>Heunggongvirae</taxon>
        <taxon>Uroviricota</taxon>
        <taxon>Caudoviricetes</taxon>
    </lineage>
</organism>
<name>A0A8S5US35_9CAUD</name>
<accession>A0A8S5US35</accession>